<dbReference type="RefSeq" id="WP_069715925.1">
    <property type="nucleotide sequence ID" value="NZ_MJEH01000006.1"/>
</dbReference>
<dbReference type="InterPro" id="IPR011991">
    <property type="entry name" value="ArsR-like_HTH"/>
</dbReference>
<reference evidence="3 4" key="1">
    <citation type="submission" date="2016-08" db="EMBL/GenBank/DDBJ databases">
        <title>Genome of Bacillus solimangrovi GH2-4.</title>
        <authorList>
            <person name="Lim S."/>
            <person name="Kim B.-C."/>
        </authorList>
    </citation>
    <scope>NUCLEOTIDE SEQUENCE [LARGE SCALE GENOMIC DNA]</scope>
    <source>
        <strain evidence="3 4">GH2-4</strain>
    </source>
</reference>
<dbReference type="Pfam" id="PF01726">
    <property type="entry name" value="LexA_DNA_bind"/>
    <property type="match status" value="1"/>
</dbReference>
<dbReference type="PANTHER" id="PTHR33516">
    <property type="entry name" value="LEXA REPRESSOR"/>
    <property type="match status" value="1"/>
</dbReference>
<evidence type="ECO:0000256" key="1">
    <source>
        <dbReference type="ARBA" id="ARBA00023125"/>
    </source>
</evidence>
<dbReference type="OrthoDB" id="1956263at2"/>
<evidence type="ECO:0000259" key="2">
    <source>
        <dbReference type="Pfam" id="PF01726"/>
    </source>
</evidence>
<dbReference type="Gene3D" id="1.10.10.10">
    <property type="entry name" value="Winged helix-like DNA-binding domain superfamily/Winged helix DNA-binding domain"/>
    <property type="match status" value="1"/>
</dbReference>
<keyword evidence="4" id="KW-1185">Reference proteome</keyword>
<dbReference type="AlphaFoldDB" id="A0A1E5LIQ3"/>
<accession>A0A1E5LIQ3</accession>
<evidence type="ECO:0000313" key="4">
    <source>
        <dbReference type="Proteomes" id="UP000095209"/>
    </source>
</evidence>
<dbReference type="InterPro" id="IPR036390">
    <property type="entry name" value="WH_DNA-bd_sf"/>
</dbReference>
<dbReference type="InterPro" id="IPR006199">
    <property type="entry name" value="LexA_DNA-bd_dom"/>
</dbReference>
<dbReference type="SUPFAM" id="SSF46785">
    <property type="entry name" value="Winged helix' DNA-binding domain"/>
    <property type="match status" value="1"/>
</dbReference>
<dbReference type="GO" id="GO:0006508">
    <property type="term" value="P:proteolysis"/>
    <property type="evidence" value="ECO:0007669"/>
    <property type="project" value="InterPro"/>
</dbReference>
<feature type="domain" description="LexA repressor DNA-binding" evidence="2">
    <location>
        <begin position="1"/>
        <end position="64"/>
    </location>
</feature>
<gene>
    <name evidence="3" type="ORF">BFG57_09935</name>
</gene>
<protein>
    <recommendedName>
        <fullName evidence="2">LexA repressor DNA-binding domain-containing protein</fullName>
    </recommendedName>
</protein>
<dbReference type="GO" id="GO:0003677">
    <property type="term" value="F:DNA binding"/>
    <property type="evidence" value="ECO:0007669"/>
    <property type="project" value="UniProtKB-KW"/>
</dbReference>
<comment type="caution">
    <text evidence="3">The sequence shown here is derived from an EMBL/GenBank/DDBJ whole genome shotgun (WGS) entry which is preliminary data.</text>
</comment>
<sequence length="72" mass="8324">MEQMSMAQKKVFDAVVELSEELSYSPTFREIAERAGLKSQSTVYGHMKKLEEKGFVEWDKSKPRILKIVDTI</sequence>
<dbReference type="EMBL" id="MJEH01000006">
    <property type="protein sequence ID" value="OEH93957.1"/>
    <property type="molecule type" value="Genomic_DNA"/>
</dbReference>
<dbReference type="InterPro" id="IPR036388">
    <property type="entry name" value="WH-like_DNA-bd_sf"/>
</dbReference>
<dbReference type="InterPro" id="IPR050077">
    <property type="entry name" value="LexA_repressor"/>
</dbReference>
<evidence type="ECO:0000313" key="3">
    <source>
        <dbReference type="EMBL" id="OEH93957.1"/>
    </source>
</evidence>
<proteinExistence type="predicted"/>
<dbReference type="Proteomes" id="UP000095209">
    <property type="component" value="Unassembled WGS sequence"/>
</dbReference>
<keyword evidence="1" id="KW-0238">DNA-binding</keyword>
<organism evidence="3 4">
    <name type="scientific">Bacillus solimangrovi</name>
    <dbReference type="NCBI Taxonomy" id="1305675"/>
    <lineage>
        <taxon>Bacteria</taxon>
        <taxon>Bacillati</taxon>
        <taxon>Bacillota</taxon>
        <taxon>Bacilli</taxon>
        <taxon>Bacillales</taxon>
        <taxon>Bacillaceae</taxon>
        <taxon>Bacillus</taxon>
    </lineage>
</organism>
<dbReference type="GO" id="GO:0004252">
    <property type="term" value="F:serine-type endopeptidase activity"/>
    <property type="evidence" value="ECO:0007669"/>
    <property type="project" value="InterPro"/>
</dbReference>
<dbReference type="STRING" id="1305675.BFG57_09935"/>
<dbReference type="PANTHER" id="PTHR33516:SF2">
    <property type="entry name" value="LEXA REPRESSOR-RELATED"/>
    <property type="match status" value="1"/>
</dbReference>
<name>A0A1E5LIQ3_9BACI</name>
<dbReference type="CDD" id="cd00090">
    <property type="entry name" value="HTH_ARSR"/>
    <property type="match status" value="1"/>
</dbReference>